<feature type="compositionally biased region" description="Basic residues" evidence="1">
    <location>
        <begin position="358"/>
        <end position="368"/>
    </location>
</feature>
<dbReference type="Pfam" id="PF23086">
    <property type="entry name" value="Tudor_Coilin"/>
    <property type="match status" value="1"/>
</dbReference>
<dbReference type="EMBL" id="JARAKH010000041">
    <property type="protein sequence ID" value="KAK8380985.1"/>
    <property type="molecule type" value="Genomic_DNA"/>
</dbReference>
<feature type="region of interest" description="Disordered" evidence="1">
    <location>
        <begin position="1463"/>
        <end position="1541"/>
    </location>
</feature>
<evidence type="ECO:0000259" key="2">
    <source>
        <dbReference type="Pfam" id="PF23086"/>
    </source>
</evidence>
<feature type="compositionally biased region" description="Basic and acidic residues" evidence="1">
    <location>
        <begin position="272"/>
        <end position="287"/>
    </location>
</feature>
<gene>
    <name evidence="3" type="ORF">O3P69_008126</name>
</gene>
<feature type="region of interest" description="Disordered" evidence="1">
    <location>
        <begin position="1083"/>
        <end position="1240"/>
    </location>
</feature>
<feature type="compositionally biased region" description="Basic and acidic residues" evidence="1">
    <location>
        <begin position="1521"/>
        <end position="1534"/>
    </location>
</feature>
<dbReference type="InterPro" id="IPR056398">
    <property type="entry name" value="Tudor_Coilin"/>
</dbReference>
<reference evidence="3 4" key="1">
    <citation type="submission" date="2023-03" db="EMBL/GenBank/DDBJ databases">
        <title>High-quality genome of Scylla paramamosain provides insights in environmental adaptation.</title>
        <authorList>
            <person name="Zhang L."/>
        </authorList>
    </citation>
    <scope>NUCLEOTIDE SEQUENCE [LARGE SCALE GENOMIC DNA]</scope>
    <source>
        <strain evidence="3">LZ_2023a</strain>
        <tissue evidence="3">Muscle</tissue>
    </source>
</reference>
<feature type="compositionally biased region" description="Basic and acidic residues" evidence="1">
    <location>
        <begin position="114"/>
        <end position="139"/>
    </location>
</feature>
<keyword evidence="4" id="KW-1185">Reference proteome</keyword>
<feature type="compositionally biased region" description="Polar residues" evidence="1">
    <location>
        <begin position="863"/>
        <end position="875"/>
    </location>
</feature>
<feature type="compositionally biased region" description="Acidic residues" evidence="1">
    <location>
        <begin position="1083"/>
        <end position="1170"/>
    </location>
</feature>
<feature type="region of interest" description="Disordered" evidence="1">
    <location>
        <begin position="468"/>
        <end position="492"/>
    </location>
</feature>
<dbReference type="Proteomes" id="UP001487740">
    <property type="component" value="Unassembled WGS sequence"/>
</dbReference>
<feature type="compositionally biased region" description="Low complexity" evidence="1">
    <location>
        <begin position="291"/>
        <end position="304"/>
    </location>
</feature>
<feature type="compositionally biased region" description="Polar residues" evidence="1">
    <location>
        <begin position="703"/>
        <end position="714"/>
    </location>
</feature>
<feature type="compositionally biased region" description="Pro residues" evidence="1">
    <location>
        <begin position="570"/>
        <end position="585"/>
    </location>
</feature>
<sequence length="1639" mass="180367">MRIKLDLSDFLEDERKFSVLKVKPKETKTVRDVISKISQLFSVYGEECGEDDDQTRARLGLFDEEFYIHPDETAAVLEDSGVLKLKSLPRPGTKGKKKKKSKKEPIPVVIAEDDERKKLQRDVEEEKKAQGVQEMKNDLKSSQATSKEATRAEWLEGEEDRKTNKKRKRCQFAEEVEELQRKKRSKIEDWEPGLDESRGEQHLKGWKEVESEEKKKRKKERASRELSISDTSQEERRGKKKKEQLQQPSKDAHDMASSHKKIEQHASIMEQPHLKEWKKQRLKDDKGGGSSSSSSQDKVVSTSSFLTSLEGISQHHCRRSSNASSDLDLDAEGRKPCVADSVTDPFSSKGEGEEWLLKRKRKRKHKARERSWKSDAGTSQPRNGREVQNVWDSEAKHPVLPGKVMPMTIPNTHIIFNDDDDDEGSTIQIRSDQPSHQNKIINPTLTVSSGQHNQPDAVLTPAITGKVRDISRERRPPVAAASPSSHGNRRVQGSLLQNTEVEQCSTLYSGEHSSQYTEKGRALVHRRPAHNNVEELATLRKICENNTITICKVDSWRKQPTKPIEEPRPALSPPLRRAPPSPPHSPLQIVHDSKHSASLQALTAMKNRNVPVVFSGVRAMGVRPIQRRSGTSAPVRPPMANGSPGLASQNTTILPADDPLQILSSNLSEIQQQYNQGYEQTRTERRPAALNSLGAILSAMKTKPQSSTTDSSLMNHDKEKPKSSLVSGNKGDAGGLGTSDLIILGCIEGTDSKLAASPSKKEGLPDVYCVSPSSPSISTHQASPSRPVFQATSSRPVPQTSQSRPVLQTSHSRLVSQISTTKPLSQTSPSRPVSHLSPPKSVPQTSISKPIPQTIPSRLMPQASPSKSMTETSLSRPIPHTNPCRPVLQTSPSTPLLQENLSRPLSQSMLSRTLQQTCPSKPLEQARPPHVATVPSAPKWPVDEVVDLESDDQSEEVTCDKSDGKADSVTVVAPPAVTAAESGKLADTVESSNRKDIEDTTELSRNRIDKNTDARDLHAPNKPTSISGRLVEGGMSTGQYIAEILEDCEMVGLSGNGTKKASAADARKEVAALVHHAEVVEEEVVSDEDEVMLEDDGDCVEDVEGEVEEEEEDEEEEEEEEEEEGEEDEVEEEVIEEVQDEEEETDIYANIDDEDEEMEEEEEEEDDFDYEIIKESGPSVLMTAKRQEAQSLASDGARGSAGAPNHSNTSFKIQDSTSCPSDSPPKESMGSSHIPFKTLENEDQGQIASLVAEPEITSILTKPSEATPFVTKSLEVIPVMTKSAEPTDVLMLSPETSPVITKTSESAPVVSLSPELIPAMTKPQEVSVVTEPEVVTSLASEPQVTSDLAETEDDTAILIEPQENTSLAEPQEVKPVSTEPIMTKPQTAMPFVMEPSEVTPTMMEPVEVMPVIKEPKEVMTVSMESEVTPVTTKSEEIAPVIIEPEEISPVMTESSEAVLRKCEEAKPVSKSHETIRRNRPGNSPEDNGEAQNQEVSKDSQSATIAAVTATSSTSVANSGEQKTEELSRDAEPAKDNSIQSSNFSYHEFPALTAPPKAGDFIALKTVVMEECYSLTLTDYQVAKVLAVDGVCVKLRFVDATNLQIAKGEELSRDDPEVDTQIKEMDWRDIVEPRVLFSSG</sequence>
<feature type="compositionally biased region" description="Low complexity" evidence="1">
    <location>
        <begin position="1501"/>
        <end position="1516"/>
    </location>
</feature>
<feature type="domain" description="Coilin tudor" evidence="2">
    <location>
        <begin position="1543"/>
        <end position="1622"/>
    </location>
</feature>
<feature type="region of interest" description="Disordered" evidence="1">
    <location>
        <begin position="981"/>
        <end position="1030"/>
    </location>
</feature>
<feature type="compositionally biased region" description="Basic residues" evidence="1">
    <location>
        <begin position="93"/>
        <end position="102"/>
    </location>
</feature>
<accession>A0AAW0T1X5</accession>
<proteinExistence type="predicted"/>
<feature type="compositionally biased region" description="Polar residues" evidence="1">
    <location>
        <begin position="1205"/>
        <end position="1221"/>
    </location>
</feature>
<comment type="caution">
    <text evidence="3">The sequence shown here is derived from an EMBL/GenBank/DDBJ whole genome shotgun (WGS) entry which is preliminary data.</text>
</comment>
<organism evidence="3 4">
    <name type="scientific">Scylla paramamosain</name>
    <name type="common">Mud crab</name>
    <dbReference type="NCBI Taxonomy" id="85552"/>
    <lineage>
        <taxon>Eukaryota</taxon>
        <taxon>Metazoa</taxon>
        <taxon>Ecdysozoa</taxon>
        <taxon>Arthropoda</taxon>
        <taxon>Crustacea</taxon>
        <taxon>Multicrustacea</taxon>
        <taxon>Malacostraca</taxon>
        <taxon>Eumalacostraca</taxon>
        <taxon>Eucarida</taxon>
        <taxon>Decapoda</taxon>
        <taxon>Pleocyemata</taxon>
        <taxon>Brachyura</taxon>
        <taxon>Eubrachyura</taxon>
        <taxon>Portunoidea</taxon>
        <taxon>Portunidae</taxon>
        <taxon>Portuninae</taxon>
        <taxon>Scylla</taxon>
    </lineage>
</organism>
<feature type="region of interest" description="Disordered" evidence="1">
    <location>
        <begin position="700"/>
        <end position="732"/>
    </location>
</feature>
<protein>
    <recommendedName>
        <fullName evidence="2">Coilin tudor domain-containing protein</fullName>
    </recommendedName>
</protein>
<feature type="region of interest" description="Disordered" evidence="1">
    <location>
        <begin position="771"/>
        <end position="884"/>
    </location>
</feature>
<evidence type="ECO:0000256" key="1">
    <source>
        <dbReference type="SAM" id="MobiDB-lite"/>
    </source>
</evidence>
<feature type="compositionally biased region" description="Basic and acidic residues" evidence="1">
    <location>
        <begin position="1463"/>
        <end position="1476"/>
    </location>
</feature>
<feature type="compositionally biased region" description="Basic and acidic residues" evidence="1">
    <location>
        <begin position="250"/>
        <end position="264"/>
    </location>
</feature>
<feature type="compositionally biased region" description="Basic and acidic residues" evidence="1">
    <location>
        <begin position="992"/>
        <end position="1019"/>
    </location>
</feature>
<evidence type="ECO:0000313" key="4">
    <source>
        <dbReference type="Proteomes" id="UP001487740"/>
    </source>
</evidence>
<evidence type="ECO:0000313" key="3">
    <source>
        <dbReference type="EMBL" id="KAK8380985.1"/>
    </source>
</evidence>
<feature type="compositionally biased region" description="Basic and acidic residues" evidence="1">
    <location>
        <begin position="148"/>
        <end position="162"/>
    </location>
</feature>
<feature type="compositionally biased region" description="Polar residues" evidence="1">
    <location>
        <begin position="771"/>
        <end position="831"/>
    </location>
</feature>
<feature type="region of interest" description="Disordered" evidence="1">
    <location>
        <begin position="86"/>
        <end position="390"/>
    </location>
</feature>
<feature type="compositionally biased region" description="Basic and acidic residues" evidence="1">
    <location>
        <begin position="195"/>
        <end position="214"/>
    </location>
</feature>
<name>A0AAW0T1X5_SCYPA</name>
<feature type="compositionally biased region" description="Polar residues" evidence="1">
    <location>
        <begin position="1480"/>
        <end position="1500"/>
    </location>
</feature>
<feature type="region of interest" description="Disordered" evidence="1">
    <location>
        <begin position="559"/>
        <end position="587"/>
    </location>
</feature>